<keyword evidence="9" id="KW-0653">Protein transport</keyword>
<dbReference type="EMBL" id="FLYE01000001">
    <property type="protein sequence ID" value="SCA54940.1"/>
    <property type="molecule type" value="Genomic_DNA"/>
</dbReference>
<evidence type="ECO:0000256" key="9">
    <source>
        <dbReference type="ARBA" id="ARBA00022927"/>
    </source>
</evidence>
<dbReference type="SMART" id="SM01323">
    <property type="entry name" value="YajC"/>
    <property type="match status" value="1"/>
</dbReference>
<keyword evidence="10 14" id="KW-1133">Transmembrane helix</keyword>
<evidence type="ECO:0000256" key="7">
    <source>
        <dbReference type="ARBA" id="ARBA00022475"/>
    </source>
</evidence>
<comment type="subcellular location">
    <subcellularLocation>
        <location evidence="2">Cell membrane</location>
        <topology evidence="2">Single-pass membrane protein</topology>
    </subcellularLocation>
</comment>
<accession>A0A1C3RCE1</accession>
<dbReference type="STRING" id="1867952.MTBPR1_10187"/>
<evidence type="ECO:0000256" key="2">
    <source>
        <dbReference type="ARBA" id="ARBA00004162"/>
    </source>
</evidence>
<dbReference type="NCBIfam" id="TIGR00739">
    <property type="entry name" value="yajC"/>
    <property type="match status" value="1"/>
</dbReference>
<sequence length="137" mass="14571">MLISPAYAQAAGGAGGGIEAFLPLILIFVVFYFLMIRPQQKRAKEHKAMLGALRRGDNVVTSGGIMGKVTKVDSDTEVSVEIAKDTVVKVRREMIAQVTSKTEPASDEEGSSEAANDSGEKTEEPGGLKKLFGGKKD</sequence>
<comment type="function">
    <text evidence="1">The SecYEG-SecDF-YajC-YidC holo-translocon (HTL) protein secretase/insertase is a supercomplex required for protein secretion, insertion of proteins into membranes, and assembly of membrane protein complexes. While the SecYEG complex is essential for assembly of a number of proteins and complexes, the SecDF-YajC-YidC subcomplex facilitates these functions.</text>
</comment>
<evidence type="ECO:0000256" key="6">
    <source>
        <dbReference type="ARBA" id="ARBA00022448"/>
    </source>
</evidence>
<feature type="region of interest" description="Disordered" evidence="13">
    <location>
        <begin position="98"/>
        <end position="137"/>
    </location>
</feature>
<dbReference type="InterPro" id="IPR003849">
    <property type="entry name" value="Preprotein_translocase_YajC"/>
</dbReference>
<proteinExistence type="inferred from homology"/>
<feature type="transmembrane region" description="Helical" evidence="14">
    <location>
        <begin position="6"/>
        <end position="34"/>
    </location>
</feature>
<keyword evidence="8 14" id="KW-0812">Transmembrane</keyword>
<evidence type="ECO:0000256" key="12">
    <source>
        <dbReference type="ARBA" id="ARBA00023136"/>
    </source>
</evidence>
<evidence type="ECO:0000256" key="13">
    <source>
        <dbReference type="SAM" id="MobiDB-lite"/>
    </source>
</evidence>
<evidence type="ECO:0000313" key="15">
    <source>
        <dbReference type="EMBL" id="SCA54940.1"/>
    </source>
</evidence>
<keyword evidence="11" id="KW-0811">Translocation</keyword>
<dbReference type="GO" id="GO:0015031">
    <property type="term" value="P:protein transport"/>
    <property type="evidence" value="ECO:0007669"/>
    <property type="project" value="UniProtKB-KW"/>
</dbReference>
<protein>
    <recommendedName>
        <fullName evidence="5">Sec translocon accessory complex subunit YajC</fullName>
    </recommendedName>
</protein>
<gene>
    <name evidence="15" type="primary">yajC</name>
    <name evidence="15" type="ORF">MTBPR1_10187</name>
</gene>
<organism evidence="15 16">
    <name type="scientific">Candidatus Terasakiella magnetica</name>
    <dbReference type="NCBI Taxonomy" id="1867952"/>
    <lineage>
        <taxon>Bacteria</taxon>
        <taxon>Pseudomonadati</taxon>
        <taxon>Pseudomonadota</taxon>
        <taxon>Alphaproteobacteria</taxon>
        <taxon>Rhodospirillales</taxon>
        <taxon>Terasakiellaceae</taxon>
        <taxon>Terasakiella</taxon>
    </lineage>
</organism>
<evidence type="ECO:0000256" key="10">
    <source>
        <dbReference type="ARBA" id="ARBA00022989"/>
    </source>
</evidence>
<feature type="compositionally biased region" description="Basic and acidic residues" evidence="13">
    <location>
        <begin position="118"/>
        <end position="127"/>
    </location>
</feature>
<evidence type="ECO:0000256" key="14">
    <source>
        <dbReference type="SAM" id="Phobius"/>
    </source>
</evidence>
<dbReference type="GO" id="GO:0005886">
    <property type="term" value="C:plasma membrane"/>
    <property type="evidence" value="ECO:0007669"/>
    <property type="project" value="UniProtKB-SubCell"/>
</dbReference>
<evidence type="ECO:0000256" key="4">
    <source>
        <dbReference type="ARBA" id="ARBA00011718"/>
    </source>
</evidence>
<dbReference type="OrthoDB" id="9811406at2"/>
<evidence type="ECO:0000256" key="8">
    <source>
        <dbReference type="ARBA" id="ARBA00022692"/>
    </source>
</evidence>
<dbReference type="Pfam" id="PF02699">
    <property type="entry name" value="YajC"/>
    <property type="match status" value="1"/>
</dbReference>
<name>A0A1C3RCE1_9PROT</name>
<dbReference type="PANTHER" id="PTHR33909">
    <property type="entry name" value="SEC TRANSLOCON ACCESSORY COMPLEX SUBUNIT YAJC"/>
    <property type="match status" value="1"/>
</dbReference>
<keyword evidence="12 14" id="KW-0472">Membrane</keyword>
<evidence type="ECO:0000256" key="3">
    <source>
        <dbReference type="ARBA" id="ARBA00006742"/>
    </source>
</evidence>
<comment type="similarity">
    <text evidence="3">Belongs to the YajC family.</text>
</comment>
<reference evidence="15 16" key="1">
    <citation type="submission" date="2016-07" db="EMBL/GenBank/DDBJ databases">
        <authorList>
            <person name="Lefevre C.T."/>
        </authorList>
    </citation>
    <scope>NUCLEOTIDE SEQUENCE [LARGE SCALE GENOMIC DNA]</scope>
    <source>
        <strain evidence="15">PR1</strain>
    </source>
</reference>
<dbReference type="AlphaFoldDB" id="A0A1C3RCE1"/>
<dbReference type="PANTHER" id="PTHR33909:SF1">
    <property type="entry name" value="SEC TRANSLOCON ACCESSORY COMPLEX SUBUNIT YAJC"/>
    <property type="match status" value="1"/>
</dbReference>
<comment type="subunit">
    <text evidence="4">Part of the SecDF-YidC-YajC translocase complex. The SecDF-YidC-YajC translocase forms a supercomplex with SecYEG, called the holo-translocon (HTL).</text>
</comment>
<dbReference type="PRINTS" id="PR01853">
    <property type="entry name" value="YAJCTRNLCASE"/>
</dbReference>
<evidence type="ECO:0000313" key="16">
    <source>
        <dbReference type="Proteomes" id="UP000231658"/>
    </source>
</evidence>
<keyword evidence="16" id="KW-1185">Reference proteome</keyword>
<keyword evidence="7" id="KW-1003">Cell membrane</keyword>
<evidence type="ECO:0000256" key="1">
    <source>
        <dbReference type="ARBA" id="ARBA00002061"/>
    </source>
</evidence>
<dbReference type="Proteomes" id="UP000231658">
    <property type="component" value="Unassembled WGS sequence"/>
</dbReference>
<keyword evidence="6" id="KW-0813">Transport</keyword>
<evidence type="ECO:0000256" key="11">
    <source>
        <dbReference type="ARBA" id="ARBA00023010"/>
    </source>
</evidence>
<dbReference type="RefSeq" id="WP_069185669.1">
    <property type="nucleotide sequence ID" value="NZ_FLYE01000001.1"/>
</dbReference>
<evidence type="ECO:0000256" key="5">
    <source>
        <dbReference type="ARBA" id="ARBA00014962"/>
    </source>
</evidence>